<dbReference type="InterPro" id="IPR001647">
    <property type="entry name" value="HTH_TetR"/>
</dbReference>
<dbReference type="PRINTS" id="PR00455">
    <property type="entry name" value="HTHTETR"/>
</dbReference>
<evidence type="ECO:0000256" key="4">
    <source>
        <dbReference type="PROSITE-ProRule" id="PRU00335"/>
    </source>
</evidence>
<dbReference type="Proteomes" id="UP000436822">
    <property type="component" value="Unassembled WGS sequence"/>
</dbReference>
<dbReference type="InterPro" id="IPR041490">
    <property type="entry name" value="KstR2_TetR_C"/>
</dbReference>
<dbReference type="PROSITE" id="PS50977">
    <property type="entry name" value="HTH_TETR_2"/>
    <property type="match status" value="1"/>
</dbReference>
<evidence type="ECO:0000313" key="7">
    <source>
        <dbReference type="Proteomes" id="UP000436822"/>
    </source>
</evidence>
<dbReference type="EMBL" id="BLJE01000001">
    <property type="protein sequence ID" value="GFE64329.1"/>
    <property type="molecule type" value="Genomic_DNA"/>
</dbReference>
<evidence type="ECO:0000313" key="6">
    <source>
        <dbReference type="EMBL" id="GFE64329.1"/>
    </source>
</evidence>
<dbReference type="PANTHER" id="PTHR30055">
    <property type="entry name" value="HTH-TYPE TRANSCRIPTIONAL REGULATOR RUTR"/>
    <property type="match status" value="1"/>
</dbReference>
<dbReference type="Gene3D" id="1.10.357.10">
    <property type="entry name" value="Tetracycline Repressor, domain 2"/>
    <property type="match status" value="1"/>
</dbReference>
<dbReference type="Pfam" id="PF17932">
    <property type="entry name" value="TetR_C_24"/>
    <property type="match status" value="1"/>
</dbReference>
<feature type="DNA-binding region" description="H-T-H motif" evidence="4">
    <location>
        <begin position="33"/>
        <end position="52"/>
    </location>
</feature>
<dbReference type="OrthoDB" id="9779746at2"/>
<dbReference type="Gene3D" id="1.10.10.60">
    <property type="entry name" value="Homeodomain-like"/>
    <property type="match status" value="1"/>
</dbReference>
<evidence type="ECO:0000256" key="2">
    <source>
        <dbReference type="ARBA" id="ARBA00023125"/>
    </source>
</evidence>
<dbReference type="InterPro" id="IPR009057">
    <property type="entry name" value="Homeodomain-like_sf"/>
</dbReference>
<gene>
    <name evidence="6" type="ORF">KIN_14030</name>
</gene>
<dbReference type="InterPro" id="IPR050109">
    <property type="entry name" value="HTH-type_TetR-like_transc_reg"/>
</dbReference>
<organism evidence="6 7">
    <name type="scientific">Litoreibacter roseus</name>
    <dbReference type="NCBI Taxonomy" id="2601869"/>
    <lineage>
        <taxon>Bacteria</taxon>
        <taxon>Pseudomonadati</taxon>
        <taxon>Pseudomonadota</taxon>
        <taxon>Alphaproteobacteria</taxon>
        <taxon>Rhodobacterales</taxon>
        <taxon>Roseobacteraceae</taxon>
        <taxon>Litoreibacter</taxon>
    </lineage>
</organism>
<reference evidence="6 7" key="1">
    <citation type="submission" date="2019-12" db="EMBL/GenBank/DDBJ databases">
        <title>Litoreibacter badius sp. nov., a novel bacteriochlorophyll a-containing bacterium in the genus Litoreibacter.</title>
        <authorList>
            <person name="Kanamuro M."/>
            <person name="Takabe Y."/>
            <person name="Mori K."/>
            <person name="Takaichi S."/>
            <person name="Hanada S."/>
        </authorList>
    </citation>
    <scope>NUCLEOTIDE SEQUENCE [LARGE SCALE GENOMIC DNA]</scope>
    <source>
        <strain evidence="6 7">K6</strain>
    </source>
</reference>
<dbReference type="GO" id="GO:0003700">
    <property type="term" value="F:DNA-binding transcription factor activity"/>
    <property type="evidence" value="ECO:0007669"/>
    <property type="project" value="TreeGrafter"/>
</dbReference>
<evidence type="ECO:0000256" key="1">
    <source>
        <dbReference type="ARBA" id="ARBA00023015"/>
    </source>
</evidence>
<sequence>MPRPIARDHGEKRDRILSQAARVFAKDGYDRASMAQVAKACGISKAAIYHYHASKEDLLFDILDTHLRGLRDRLDNLPEASQPRVRLSNIISEILTAYEGADDAHRLQMGSFEVLPTHRQIELKNLQKDIVQRMARTIADLSHRLMEDPSAQRRTAMAVFGMLNWYFMWGGPSAADRTAYAETVTTLTLDGLSGL</sequence>
<keyword evidence="2 4" id="KW-0238">DNA-binding</keyword>
<dbReference type="PANTHER" id="PTHR30055:SF234">
    <property type="entry name" value="HTH-TYPE TRANSCRIPTIONAL REGULATOR BETI"/>
    <property type="match status" value="1"/>
</dbReference>
<protein>
    <submittedName>
        <fullName evidence="6">TetR family transcriptional regulator</fullName>
    </submittedName>
</protein>
<keyword evidence="1" id="KW-0805">Transcription regulation</keyword>
<dbReference type="SUPFAM" id="SSF46689">
    <property type="entry name" value="Homeodomain-like"/>
    <property type="match status" value="1"/>
</dbReference>
<feature type="domain" description="HTH tetR-type" evidence="5">
    <location>
        <begin position="10"/>
        <end position="70"/>
    </location>
</feature>
<dbReference type="GO" id="GO:0000976">
    <property type="term" value="F:transcription cis-regulatory region binding"/>
    <property type="evidence" value="ECO:0007669"/>
    <property type="project" value="TreeGrafter"/>
</dbReference>
<accession>A0A6N6JG26</accession>
<dbReference type="RefSeq" id="WP_159805236.1">
    <property type="nucleotide sequence ID" value="NZ_BLJE01000001.1"/>
</dbReference>
<dbReference type="Pfam" id="PF00440">
    <property type="entry name" value="TetR_N"/>
    <property type="match status" value="1"/>
</dbReference>
<keyword evidence="7" id="KW-1185">Reference proteome</keyword>
<evidence type="ECO:0000259" key="5">
    <source>
        <dbReference type="PROSITE" id="PS50977"/>
    </source>
</evidence>
<comment type="caution">
    <text evidence="6">The sequence shown here is derived from an EMBL/GenBank/DDBJ whole genome shotgun (WGS) entry which is preliminary data.</text>
</comment>
<name>A0A6N6JG26_9RHOB</name>
<evidence type="ECO:0000256" key="3">
    <source>
        <dbReference type="ARBA" id="ARBA00023163"/>
    </source>
</evidence>
<proteinExistence type="predicted"/>
<dbReference type="AlphaFoldDB" id="A0A6N6JG26"/>
<keyword evidence="3" id="KW-0804">Transcription</keyword>